<organism evidence="1 2">
    <name type="scientific">Desulfitobacterium hafniense</name>
    <name type="common">Desulfitobacterium frappieri</name>
    <dbReference type="NCBI Taxonomy" id="49338"/>
    <lineage>
        <taxon>Bacteria</taxon>
        <taxon>Bacillati</taxon>
        <taxon>Bacillota</taxon>
        <taxon>Clostridia</taxon>
        <taxon>Eubacteriales</taxon>
        <taxon>Desulfitobacteriaceae</taxon>
        <taxon>Desulfitobacterium</taxon>
    </lineage>
</organism>
<dbReference type="RefSeq" id="WP_011458839.1">
    <property type="nucleotide sequence ID" value="NZ_LK996017.1"/>
</dbReference>
<evidence type="ECO:0000313" key="1">
    <source>
        <dbReference type="EMBL" id="KTE93386.1"/>
    </source>
</evidence>
<proteinExistence type="predicted"/>
<keyword evidence="1" id="KW-0418">Kinase</keyword>
<dbReference type="Pfam" id="PF13238">
    <property type="entry name" value="AAA_18"/>
    <property type="match status" value="1"/>
</dbReference>
<gene>
    <name evidence="1" type="ORF">AT727_00020</name>
</gene>
<dbReference type="EMBL" id="LOCK01000001">
    <property type="protein sequence ID" value="KTE93386.1"/>
    <property type="molecule type" value="Genomic_DNA"/>
</dbReference>
<protein>
    <submittedName>
        <fullName evidence="1">Nucleotide kinase</fullName>
    </submittedName>
</protein>
<dbReference type="SUPFAM" id="SSF52540">
    <property type="entry name" value="P-loop containing nucleoside triphosphate hydrolases"/>
    <property type="match status" value="1"/>
</dbReference>
<keyword evidence="1" id="KW-0808">Transferase</keyword>
<evidence type="ECO:0000313" key="2">
    <source>
        <dbReference type="Proteomes" id="UP000054623"/>
    </source>
</evidence>
<dbReference type="OrthoDB" id="9790407at2"/>
<dbReference type="AlphaFoldDB" id="A0A0W1JNK7"/>
<dbReference type="Proteomes" id="UP000054623">
    <property type="component" value="Unassembled WGS sequence"/>
</dbReference>
<sequence length="165" mass="18855">MKNLYLIGGTMGVGKTATCQILKQKLNNSAFLDGDWCWDMHPFQVTEETKRMVIQNICFLLNNFIRCSAYENIIFCWVMHQQAIIDDILSQLDTVNCTVHSISLICSEQALRTRLEKDVASGIRAEDVVKRSIERIPLYEKLNTCKVDVSDITPEQATELILQHC</sequence>
<dbReference type="Gene3D" id="3.40.50.300">
    <property type="entry name" value="P-loop containing nucleotide triphosphate hydrolases"/>
    <property type="match status" value="1"/>
</dbReference>
<accession>A0A0W1JNK7</accession>
<dbReference type="InterPro" id="IPR027417">
    <property type="entry name" value="P-loop_NTPase"/>
</dbReference>
<dbReference type="GO" id="GO:0016301">
    <property type="term" value="F:kinase activity"/>
    <property type="evidence" value="ECO:0007669"/>
    <property type="project" value="UniProtKB-KW"/>
</dbReference>
<comment type="caution">
    <text evidence="1">The sequence shown here is derived from an EMBL/GenBank/DDBJ whole genome shotgun (WGS) entry which is preliminary data.</text>
</comment>
<name>A0A0W1JNK7_DESHA</name>
<reference evidence="1 2" key="1">
    <citation type="submission" date="2015-12" db="EMBL/GenBank/DDBJ databases">
        <title>Draft Genome Sequence of Desulfitobacterium hafniense Strain DH, a Sulfate-reducing Bacterium Isolated from Paddy Soils.</title>
        <authorList>
            <person name="Bao P."/>
            <person name="Zhang X."/>
            <person name="Li G."/>
        </authorList>
    </citation>
    <scope>NUCLEOTIDE SEQUENCE [LARGE SCALE GENOMIC DNA]</scope>
    <source>
        <strain evidence="1 2">DH</strain>
    </source>
</reference>